<accession>A0A136PWN3</accession>
<protein>
    <submittedName>
        <fullName evidence="2">Septum formation initiator</fullName>
    </submittedName>
</protein>
<dbReference type="AlphaFoldDB" id="A0A136PWN3"/>
<gene>
    <name evidence="2" type="ORF">AWW66_06855</name>
</gene>
<dbReference type="OrthoDB" id="3782348at2"/>
<feature type="compositionally biased region" description="Low complexity" evidence="1">
    <location>
        <begin position="76"/>
        <end position="87"/>
    </location>
</feature>
<dbReference type="EMBL" id="LRQV01000014">
    <property type="protein sequence ID" value="KXK62757.1"/>
    <property type="molecule type" value="Genomic_DNA"/>
</dbReference>
<sequence length="180" mass="17602">MGRRTLLAAVGWLATAVLATGLGLGAIRLVGEGIAGTPGGVLSQEEVARALASPVPSAPAVSGTPTGPGAPGAGPSGTPQTPTAVPSATPPVTPSASPAGSQRVFVVTGGSAVAECRSGGAAFLVSWSPAQGYRAVEIDRGPDDDVEVSFVGPGGEHELQVECVGGEPVLIPDDDDDDDD</sequence>
<keyword evidence="3" id="KW-1185">Reference proteome</keyword>
<comment type="caution">
    <text evidence="2">The sequence shown here is derived from an EMBL/GenBank/DDBJ whole genome shotgun (WGS) entry which is preliminary data.</text>
</comment>
<dbReference type="RefSeq" id="WP_067361376.1">
    <property type="nucleotide sequence ID" value="NZ_JBIUBN010000024.1"/>
</dbReference>
<name>A0A136PWN3_9ACTN</name>
<organism evidence="2 3">
    <name type="scientific">Micromonospora rosaria</name>
    <dbReference type="NCBI Taxonomy" id="47874"/>
    <lineage>
        <taxon>Bacteria</taxon>
        <taxon>Bacillati</taxon>
        <taxon>Actinomycetota</taxon>
        <taxon>Actinomycetes</taxon>
        <taxon>Micromonosporales</taxon>
        <taxon>Micromonosporaceae</taxon>
        <taxon>Micromonospora</taxon>
    </lineage>
</organism>
<dbReference type="Proteomes" id="UP000070620">
    <property type="component" value="Unassembled WGS sequence"/>
</dbReference>
<reference evidence="2 3" key="1">
    <citation type="submission" date="2016-01" db="EMBL/GenBank/DDBJ databases">
        <title>Whole genome sequence and analysis of Micromonospora rosaria DSM 803, which can produce antibacterial substance rosamicin.</title>
        <authorList>
            <person name="Yang H."/>
            <person name="He X."/>
            <person name="Zhu D."/>
        </authorList>
    </citation>
    <scope>NUCLEOTIDE SEQUENCE [LARGE SCALE GENOMIC DNA]</scope>
    <source>
        <strain evidence="2 3">DSM 803</strain>
    </source>
</reference>
<evidence type="ECO:0000313" key="2">
    <source>
        <dbReference type="EMBL" id="KXK62757.1"/>
    </source>
</evidence>
<evidence type="ECO:0000256" key="1">
    <source>
        <dbReference type="SAM" id="MobiDB-lite"/>
    </source>
</evidence>
<evidence type="ECO:0000313" key="3">
    <source>
        <dbReference type="Proteomes" id="UP000070620"/>
    </source>
</evidence>
<feature type="compositionally biased region" description="Low complexity" evidence="1">
    <location>
        <begin position="53"/>
        <end position="67"/>
    </location>
</feature>
<feature type="region of interest" description="Disordered" evidence="1">
    <location>
        <begin position="53"/>
        <end position="100"/>
    </location>
</feature>
<proteinExistence type="predicted"/>